<dbReference type="HOGENOM" id="CLU_2480109_0_0_7"/>
<protein>
    <recommendedName>
        <fullName evidence="3">Lipoprotein</fullName>
    </recommendedName>
</protein>
<gene>
    <name evidence="1" type="ordered locus">COCOR_03388</name>
</gene>
<sequence>MRVQGVLGLLSMGLFALGCGGVDTEVPVDETVATQDQALYDCEPGDEGYPVWECTQIDECGGRWGNLMRYYCYSPSTGGYYPGGVITYNCGDCY</sequence>
<evidence type="ECO:0000313" key="1">
    <source>
        <dbReference type="EMBL" id="AFE05195.1"/>
    </source>
</evidence>
<keyword evidence="2" id="KW-1185">Reference proteome</keyword>
<evidence type="ECO:0008006" key="3">
    <source>
        <dbReference type="Google" id="ProtNLM"/>
    </source>
</evidence>
<dbReference type="Proteomes" id="UP000007587">
    <property type="component" value="Chromosome"/>
</dbReference>
<reference evidence="1 2" key="1">
    <citation type="journal article" date="2012" name="J. Bacteriol.">
        <title>Complete Genome Sequence of the Fruiting Myxobacterium Corallococcus coralloides DSM 2259.</title>
        <authorList>
            <person name="Huntley S."/>
            <person name="Zhang Y."/>
            <person name="Treuner-Lange A."/>
            <person name="Kneip S."/>
            <person name="Sensen C.W."/>
            <person name="Sogaard-Andersen L."/>
        </authorList>
    </citation>
    <scope>NUCLEOTIDE SEQUENCE [LARGE SCALE GENOMIC DNA]</scope>
    <source>
        <strain evidence="2">ATCC 25202 / DSM 2259 / NBRC 100086 / M2</strain>
    </source>
</reference>
<dbReference type="AlphaFoldDB" id="H8MJ73"/>
<evidence type="ECO:0000313" key="2">
    <source>
        <dbReference type="Proteomes" id="UP000007587"/>
    </source>
</evidence>
<dbReference type="EMBL" id="CP003389">
    <property type="protein sequence ID" value="AFE05195.1"/>
    <property type="molecule type" value="Genomic_DNA"/>
</dbReference>
<organism evidence="1 2">
    <name type="scientific">Corallococcus coralloides (strain ATCC 25202 / DSM 2259 / NBRC 100086 / M2)</name>
    <name type="common">Myxococcus coralloides</name>
    <dbReference type="NCBI Taxonomy" id="1144275"/>
    <lineage>
        <taxon>Bacteria</taxon>
        <taxon>Pseudomonadati</taxon>
        <taxon>Myxococcota</taxon>
        <taxon>Myxococcia</taxon>
        <taxon>Myxococcales</taxon>
        <taxon>Cystobacterineae</taxon>
        <taxon>Myxococcaceae</taxon>
        <taxon>Corallococcus</taxon>
    </lineage>
</organism>
<reference evidence="2" key="2">
    <citation type="submission" date="2012-03" db="EMBL/GenBank/DDBJ databases">
        <title>Genome sequence of the fruiting myxobacterium Corallococcus coralloides DSM 2259.</title>
        <authorList>
            <person name="Huntley S."/>
            <person name="Zhang Y."/>
            <person name="Treuner-Lange A."/>
            <person name="Sensen C.W."/>
            <person name="Sogaard-Andersen L."/>
        </authorList>
    </citation>
    <scope>NUCLEOTIDE SEQUENCE [LARGE SCALE GENOMIC DNA]</scope>
    <source>
        <strain evidence="2">ATCC 25202 / DSM 2259 / NBRC 100086 / M2</strain>
    </source>
</reference>
<dbReference type="KEGG" id="ccx:COCOR_03388"/>
<dbReference type="InParanoid" id="H8MJ73"/>
<proteinExistence type="predicted"/>
<dbReference type="PROSITE" id="PS51257">
    <property type="entry name" value="PROKAR_LIPOPROTEIN"/>
    <property type="match status" value="1"/>
</dbReference>
<name>H8MJ73_CORCM</name>
<accession>H8MJ73</accession>